<feature type="transmembrane region" description="Helical" evidence="5">
    <location>
        <begin position="848"/>
        <end position="870"/>
    </location>
</feature>
<dbReference type="GO" id="GO:0004553">
    <property type="term" value="F:hydrolase activity, hydrolyzing O-glycosyl compounds"/>
    <property type="evidence" value="ECO:0007669"/>
    <property type="project" value="InterPro"/>
</dbReference>
<dbReference type="SUPFAM" id="SSF49899">
    <property type="entry name" value="Concanavalin A-like lectins/glucanases"/>
    <property type="match status" value="1"/>
</dbReference>
<keyword evidence="5" id="KW-1133">Transmembrane helix</keyword>
<comment type="similarity">
    <text evidence="2">Belongs to the type-B carboxylesterase/lipase family.</text>
</comment>
<dbReference type="PANTHER" id="PTHR43918:SF4">
    <property type="entry name" value="CARBOXYLIC ESTER HYDROLASE"/>
    <property type="match status" value="1"/>
</dbReference>
<dbReference type="InterPro" id="IPR013320">
    <property type="entry name" value="ConA-like_dom_sf"/>
</dbReference>
<dbReference type="InterPro" id="IPR000757">
    <property type="entry name" value="Beta-glucanase-like"/>
</dbReference>
<dbReference type="GO" id="GO:0005975">
    <property type="term" value="P:carbohydrate metabolic process"/>
    <property type="evidence" value="ECO:0007669"/>
    <property type="project" value="InterPro"/>
</dbReference>
<evidence type="ECO:0000256" key="6">
    <source>
        <dbReference type="SAM" id="SignalP"/>
    </source>
</evidence>
<sequence>MIKLLTFPVLAALALDVFAVPTHSPRNFADSGLLVETTSGSVRGFVNHTAPEVRQFLGVPFAEPPVGDLRFARPQKKKHGGTIKAFSLPNSCMQQFDINSSTIYTEYESEFLISGGNSEDCLYLSIWAPSLDTLQSQQRPLPVLLYIPGGGFTSGGQASMYKIPDKWVQRTQSHIVVIMNYRVNVFGFPNAKGLEDQNVGFLDQRLAVEWVHANIGNFGGDPERITLWGQSAGAGSVAVYPYGYPDNPLVAGLIADSGGPGIVSGSDVAHTNFTFFAGLVGCKGLSAEKELSCVRKVPAQALENALSYYSGNDTLPSISFKPVIDNKTAFSNWTERILDGKVAKTPMIIGSNSNEGAGFVSFTPNGPGDQALAGATKIISCPVASEAKNRHLGDLPTYRYEYAGNFTNISPLPWFGAYHSSELPLLFGTHSEYGGASTKFEWEMSYAMEALWLSFAEDPMRGPVRAALGNIAANPTTETFFSWPQFAQGSADMLLFAKDNKLMQLVESSIDLLASLIDLPNLGFVVTNRPIRIGPKNRVGRAHNTTMMTSLLPFLLIALGGLLNLTNAEYTGTDCNPLNKTCDADPALGTEHTWLFNSTLDSELWDMRTGTLDYTSEGADFTIKTENASTLLVSNFYIFFGVMEAHVKMAKGAGIISSVILQSDDLDEIDWEWVGYNTSGVQSDFFGKGNTTTSDRGGYHAVSNADTEWHNYTSYWDKDRLEWWIDGDLVRTVNYSEPLTVYGKNYPQTPCQVKVSNWPVGVKGQSVGNLEWGGGLVNWTNVPFTMSVQKIRVQDFHSGKEYKYSGHTGTYESIDVVSGNSTAKTQINKKPAETLAQKWDDLGTGAHIGVYAGAAVAGALLISAFAWFCIRQRRDGKLQRALHDGQNDAELINLAENKMRWRQSELFRQNQKYQPVP</sequence>
<dbReference type="Gene3D" id="3.40.50.1820">
    <property type="entry name" value="alpha/beta hydrolase"/>
    <property type="match status" value="2"/>
</dbReference>
<keyword evidence="3" id="KW-1003">Cell membrane</keyword>
<dbReference type="InterPro" id="IPR029058">
    <property type="entry name" value="AB_hydrolase_fold"/>
</dbReference>
<dbReference type="GO" id="GO:0072330">
    <property type="term" value="P:monocarboxylic acid biosynthetic process"/>
    <property type="evidence" value="ECO:0007669"/>
    <property type="project" value="UniProtKB-ARBA"/>
</dbReference>
<evidence type="ECO:0000256" key="5">
    <source>
        <dbReference type="SAM" id="Phobius"/>
    </source>
</evidence>
<dbReference type="PROSITE" id="PS51762">
    <property type="entry name" value="GH16_2"/>
    <property type="match status" value="1"/>
</dbReference>
<reference evidence="9" key="1">
    <citation type="journal article" date="2017" name="Nat. Microbiol.">
        <title>Global analysis of biosynthetic gene clusters reveals vast potential of secondary metabolite production in Penicillium species.</title>
        <authorList>
            <person name="Nielsen J.C."/>
            <person name="Grijseels S."/>
            <person name="Prigent S."/>
            <person name="Ji B."/>
            <person name="Dainat J."/>
            <person name="Nielsen K.F."/>
            <person name="Frisvad J.C."/>
            <person name="Workman M."/>
            <person name="Nielsen J."/>
        </authorList>
    </citation>
    <scope>NUCLEOTIDE SEQUENCE [LARGE SCALE GENOMIC DNA]</scope>
    <source>
        <strain evidence="9">IBT 31811</strain>
    </source>
</reference>
<feature type="signal peptide" evidence="6">
    <location>
        <begin position="1"/>
        <end position="19"/>
    </location>
</feature>
<dbReference type="InterPro" id="IPR002018">
    <property type="entry name" value="CarbesteraseB"/>
</dbReference>
<proteinExistence type="inferred from homology"/>
<keyword evidence="5" id="KW-0472">Membrane</keyword>
<keyword evidence="5" id="KW-0812">Transmembrane</keyword>
<dbReference type="Pfam" id="PF00135">
    <property type="entry name" value="COesterase"/>
    <property type="match status" value="2"/>
</dbReference>
<evidence type="ECO:0000256" key="2">
    <source>
        <dbReference type="ARBA" id="ARBA00005964"/>
    </source>
</evidence>
<gene>
    <name evidence="8" type="ORF">PENANT_c010G06334</name>
</gene>
<dbReference type="EMBL" id="MDYN01000010">
    <property type="protein sequence ID" value="OQD85239.1"/>
    <property type="molecule type" value="Genomic_DNA"/>
</dbReference>
<keyword evidence="4" id="KW-0378">Hydrolase</keyword>
<dbReference type="CDD" id="cd02183">
    <property type="entry name" value="GH16_fungal_CRH1_transglycosylase"/>
    <property type="match status" value="1"/>
</dbReference>
<dbReference type="GO" id="GO:0005886">
    <property type="term" value="C:plasma membrane"/>
    <property type="evidence" value="ECO:0007669"/>
    <property type="project" value="UniProtKB-SubCell"/>
</dbReference>
<dbReference type="GO" id="GO:0017000">
    <property type="term" value="P:antibiotic biosynthetic process"/>
    <property type="evidence" value="ECO:0007669"/>
    <property type="project" value="UniProtKB-ARBA"/>
</dbReference>
<comment type="subcellular location">
    <subcellularLocation>
        <location evidence="1">Cell membrane</location>
        <topology evidence="1">Lipid-anchor</topology>
        <topology evidence="1">GPI-anchor</topology>
    </subcellularLocation>
</comment>
<protein>
    <recommendedName>
        <fullName evidence="7">GH16 domain-containing protein</fullName>
    </recommendedName>
</protein>
<dbReference type="GO" id="GO:0052689">
    <property type="term" value="F:carboxylic ester hydrolase activity"/>
    <property type="evidence" value="ECO:0007669"/>
    <property type="project" value="TreeGrafter"/>
</dbReference>
<evidence type="ECO:0000313" key="8">
    <source>
        <dbReference type="EMBL" id="OQD85239.1"/>
    </source>
</evidence>
<comment type="caution">
    <text evidence="8">The sequence shown here is derived from an EMBL/GenBank/DDBJ whole genome shotgun (WGS) entry which is preliminary data.</text>
</comment>
<evidence type="ECO:0000259" key="7">
    <source>
        <dbReference type="PROSITE" id="PS51762"/>
    </source>
</evidence>
<evidence type="ECO:0000256" key="3">
    <source>
        <dbReference type="ARBA" id="ARBA00022475"/>
    </source>
</evidence>
<evidence type="ECO:0000256" key="1">
    <source>
        <dbReference type="ARBA" id="ARBA00004609"/>
    </source>
</evidence>
<dbReference type="SUPFAM" id="SSF53474">
    <property type="entry name" value="alpha/beta-Hydrolases"/>
    <property type="match status" value="1"/>
</dbReference>
<keyword evidence="6" id="KW-0732">Signal</keyword>
<keyword evidence="9" id="KW-1185">Reference proteome</keyword>
<dbReference type="PANTHER" id="PTHR43918">
    <property type="entry name" value="ACETYLCHOLINESTERASE"/>
    <property type="match status" value="1"/>
</dbReference>
<dbReference type="Gene3D" id="2.60.120.200">
    <property type="match status" value="1"/>
</dbReference>
<dbReference type="PROSITE" id="PS00941">
    <property type="entry name" value="CARBOXYLESTERASE_B_2"/>
    <property type="match status" value="1"/>
</dbReference>
<dbReference type="AlphaFoldDB" id="A0A1V6Q7P7"/>
<name>A0A1V6Q7P7_9EURO</name>
<evidence type="ECO:0000256" key="4">
    <source>
        <dbReference type="ARBA" id="ARBA00022801"/>
    </source>
</evidence>
<dbReference type="InterPro" id="IPR050654">
    <property type="entry name" value="AChE-related_enzymes"/>
</dbReference>
<organism evidence="8 9">
    <name type="scientific">Penicillium antarcticum</name>
    <dbReference type="NCBI Taxonomy" id="416450"/>
    <lineage>
        <taxon>Eukaryota</taxon>
        <taxon>Fungi</taxon>
        <taxon>Dikarya</taxon>
        <taxon>Ascomycota</taxon>
        <taxon>Pezizomycotina</taxon>
        <taxon>Eurotiomycetes</taxon>
        <taxon>Eurotiomycetidae</taxon>
        <taxon>Eurotiales</taxon>
        <taxon>Aspergillaceae</taxon>
        <taxon>Penicillium</taxon>
    </lineage>
</organism>
<dbReference type="STRING" id="416450.A0A1V6Q7P7"/>
<accession>A0A1V6Q7P7</accession>
<dbReference type="InterPro" id="IPR019819">
    <property type="entry name" value="Carboxylesterase_B_CS"/>
</dbReference>
<evidence type="ECO:0000313" key="9">
    <source>
        <dbReference type="Proteomes" id="UP000191672"/>
    </source>
</evidence>
<feature type="domain" description="GH16" evidence="7">
    <location>
        <begin position="569"/>
        <end position="788"/>
    </location>
</feature>
<dbReference type="PROSITE" id="PS00122">
    <property type="entry name" value="CARBOXYLESTERASE_B_1"/>
    <property type="match status" value="1"/>
</dbReference>
<dbReference type="InterPro" id="IPR019826">
    <property type="entry name" value="Carboxylesterase_B_AS"/>
</dbReference>
<dbReference type="Proteomes" id="UP000191672">
    <property type="component" value="Unassembled WGS sequence"/>
</dbReference>
<dbReference type="Pfam" id="PF00722">
    <property type="entry name" value="Glyco_hydro_16"/>
    <property type="match status" value="1"/>
</dbReference>
<feature type="chain" id="PRO_5010737977" description="GH16 domain-containing protein" evidence="6">
    <location>
        <begin position="20"/>
        <end position="917"/>
    </location>
</feature>